<comment type="caution">
    <text evidence="5">The sequence shown here is derived from an EMBL/GenBank/DDBJ whole genome shotgun (WGS) entry which is preliminary data.</text>
</comment>
<feature type="compositionally biased region" description="Basic and acidic residues" evidence="4">
    <location>
        <begin position="141"/>
        <end position="153"/>
    </location>
</feature>
<gene>
    <name evidence="5" type="ORF">A2782_01360</name>
</gene>
<dbReference type="PANTHER" id="PTHR10302">
    <property type="entry name" value="SINGLE-STRANDED DNA-BINDING PROTEIN"/>
    <property type="match status" value="1"/>
</dbReference>
<dbReference type="SUPFAM" id="SSF50249">
    <property type="entry name" value="Nucleic acid-binding proteins"/>
    <property type="match status" value="1"/>
</dbReference>
<dbReference type="Proteomes" id="UP000177967">
    <property type="component" value="Unassembled WGS sequence"/>
</dbReference>
<dbReference type="NCBIfam" id="TIGR00621">
    <property type="entry name" value="ssb"/>
    <property type="match status" value="1"/>
</dbReference>
<accession>A0A1G1UXA4</accession>
<dbReference type="EMBL" id="MHBW01000035">
    <property type="protein sequence ID" value="OGY07773.1"/>
    <property type="molecule type" value="Genomic_DNA"/>
</dbReference>
<feature type="region of interest" description="Disordered" evidence="4">
    <location>
        <begin position="120"/>
        <end position="161"/>
    </location>
</feature>
<dbReference type="PROSITE" id="PS50935">
    <property type="entry name" value="SSB"/>
    <property type="match status" value="1"/>
</dbReference>
<organism evidence="5 6">
    <name type="scientific">Candidatus Blackburnbacteria bacterium RIFCSPHIGHO2_01_FULL_43_15b</name>
    <dbReference type="NCBI Taxonomy" id="1797513"/>
    <lineage>
        <taxon>Bacteria</taxon>
        <taxon>Candidatus Blackburniibacteriota</taxon>
    </lineage>
</organism>
<comment type="subunit">
    <text evidence="2">Homotetramer.</text>
</comment>
<dbReference type="InterPro" id="IPR011344">
    <property type="entry name" value="ssDNA-bd"/>
</dbReference>
<comment type="caution">
    <text evidence="2">Lacks conserved residue(s) required for the propagation of feature annotation.</text>
</comment>
<evidence type="ECO:0000256" key="2">
    <source>
        <dbReference type="HAMAP-Rule" id="MF_00984"/>
    </source>
</evidence>
<dbReference type="HAMAP" id="MF_00984">
    <property type="entry name" value="SSB"/>
    <property type="match status" value="1"/>
</dbReference>
<dbReference type="Pfam" id="PF00436">
    <property type="entry name" value="SSB"/>
    <property type="match status" value="1"/>
</dbReference>
<protein>
    <recommendedName>
        <fullName evidence="2 3">Single-stranded DNA-binding protein</fullName>
        <shortName evidence="2">SSB</shortName>
    </recommendedName>
</protein>
<dbReference type="STRING" id="1797513.A2782_01360"/>
<sequence length="161" mass="17989">MASRSLNKVLLIGNLTRDPELRYTPKGTAVCTFGLATNRQWTTEEGEKREDAEFHNIVCWTRLAEICAEYLKKGSQAYVEGRLSTREWEGQDGQKRRTTEIIAESVIFLSGGGIGSRVSRTEDIDLPADFGGAENQSRPKSKTETEKETKSSEPEGEDIPF</sequence>
<evidence type="ECO:0000256" key="4">
    <source>
        <dbReference type="SAM" id="MobiDB-lite"/>
    </source>
</evidence>
<proteinExistence type="inferred from homology"/>
<name>A0A1G1UXA4_9BACT</name>
<dbReference type="PANTHER" id="PTHR10302:SF27">
    <property type="entry name" value="SINGLE-STRANDED DNA-BINDING PROTEIN"/>
    <property type="match status" value="1"/>
</dbReference>
<dbReference type="CDD" id="cd04496">
    <property type="entry name" value="SSB_OBF"/>
    <property type="match status" value="1"/>
</dbReference>
<dbReference type="GO" id="GO:0003697">
    <property type="term" value="F:single-stranded DNA binding"/>
    <property type="evidence" value="ECO:0007669"/>
    <property type="project" value="UniProtKB-UniRule"/>
</dbReference>
<dbReference type="AlphaFoldDB" id="A0A1G1UXA4"/>
<dbReference type="Gene3D" id="2.40.50.140">
    <property type="entry name" value="Nucleic acid-binding proteins"/>
    <property type="match status" value="1"/>
</dbReference>
<evidence type="ECO:0000313" key="5">
    <source>
        <dbReference type="EMBL" id="OGY07773.1"/>
    </source>
</evidence>
<dbReference type="InterPro" id="IPR000424">
    <property type="entry name" value="Primosome_PriB/ssb"/>
</dbReference>
<evidence type="ECO:0000256" key="1">
    <source>
        <dbReference type="ARBA" id="ARBA00023125"/>
    </source>
</evidence>
<evidence type="ECO:0000256" key="3">
    <source>
        <dbReference type="PIRNR" id="PIRNR002070"/>
    </source>
</evidence>
<dbReference type="PIRSF" id="PIRSF002070">
    <property type="entry name" value="SSB"/>
    <property type="match status" value="1"/>
</dbReference>
<dbReference type="InterPro" id="IPR012340">
    <property type="entry name" value="NA-bd_OB-fold"/>
</dbReference>
<reference evidence="5 6" key="1">
    <citation type="journal article" date="2016" name="Nat. Commun.">
        <title>Thousands of microbial genomes shed light on interconnected biogeochemical processes in an aquifer system.</title>
        <authorList>
            <person name="Anantharaman K."/>
            <person name="Brown C.T."/>
            <person name="Hug L.A."/>
            <person name="Sharon I."/>
            <person name="Castelle C.J."/>
            <person name="Probst A.J."/>
            <person name="Thomas B.C."/>
            <person name="Singh A."/>
            <person name="Wilkins M.J."/>
            <person name="Karaoz U."/>
            <person name="Brodie E.L."/>
            <person name="Williams K.H."/>
            <person name="Hubbard S.S."/>
            <person name="Banfield J.F."/>
        </authorList>
    </citation>
    <scope>NUCLEOTIDE SEQUENCE [LARGE SCALE GENOMIC DNA]</scope>
</reference>
<keyword evidence="1 2" id="KW-0238">DNA-binding</keyword>
<dbReference type="GO" id="GO:0009295">
    <property type="term" value="C:nucleoid"/>
    <property type="evidence" value="ECO:0007669"/>
    <property type="project" value="TreeGrafter"/>
</dbReference>
<evidence type="ECO:0000313" key="6">
    <source>
        <dbReference type="Proteomes" id="UP000177967"/>
    </source>
</evidence>
<dbReference type="GO" id="GO:0006260">
    <property type="term" value="P:DNA replication"/>
    <property type="evidence" value="ECO:0007669"/>
    <property type="project" value="InterPro"/>
</dbReference>